<dbReference type="EMBL" id="FQUG01000003">
    <property type="protein sequence ID" value="SHE61608.1"/>
    <property type="molecule type" value="Genomic_DNA"/>
</dbReference>
<keyword evidence="4" id="KW-0964">Secreted</keyword>
<keyword evidence="7" id="KW-0969">Cilium</keyword>
<dbReference type="STRING" id="1123243.SAMN02745190_00817"/>
<feature type="domain" description="Flagellin C-terminal" evidence="6">
    <location>
        <begin position="362"/>
        <end position="447"/>
    </location>
</feature>
<comment type="similarity">
    <text evidence="1 4">Belongs to the bacterial flagellin family.</text>
</comment>
<protein>
    <recommendedName>
        <fullName evidence="2 4">Flagellin</fullName>
    </recommendedName>
</protein>
<dbReference type="InterPro" id="IPR001029">
    <property type="entry name" value="Flagellin_N"/>
</dbReference>
<evidence type="ECO:0000256" key="2">
    <source>
        <dbReference type="ARBA" id="ARBA00020110"/>
    </source>
</evidence>
<dbReference type="PANTHER" id="PTHR42792:SF2">
    <property type="entry name" value="FLAGELLIN"/>
    <property type="match status" value="1"/>
</dbReference>
<keyword evidence="7" id="KW-0282">Flagellum</keyword>
<dbReference type="Gene3D" id="6.10.10.10">
    <property type="entry name" value="Flagellar export chaperone, C-terminal domain"/>
    <property type="match status" value="1"/>
</dbReference>
<dbReference type="InterPro" id="IPR042187">
    <property type="entry name" value="Flagellin_C_sub2"/>
</dbReference>
<keyword evidence="8" id="KW-1185">Reference proteome</keyword>
<dbReference type="Proteomes" id="UP000184404">
    <property type="component" value="Unassembled WGS sequence"/>
</dbReference>
<keyword evidence="7" id="KW-0966">Cell projection</keyword>
<comment type="subcellular location">
    <subcellularLocation>
        <location evidence="4">Secreted</location>
    </subcellularLocation>
    <subcellularLocation>
        <location evidence="4">Bacterial flagellum</location>
    </subcellularLocation>
</comment>
<proteinExistence type="inferred from homology"/>
<feature type="domain" description="Flagellin N-terminal" evidence="5">
    <location>
        <begin position="18"/>
        <end position="153"/>
    </location>
</feature>
<keyword evidence="3 4" id="KW-0975">Bacterial flagellum</keyword>
<dbReference type="PANTHER" id="PTHR42792">
    <property type="entry name" value="FLAGELLIN"/>
    <property type="match status" value="1"/>
</dbReference>
<dbReference type="PRINTS" id="PR00207">
    <property type="entry name" value="FLAGELLIN"/>
</dbReference>
<comment type="function">
    <text evidence="4">Flagellin is the subunit protein which polymerizes to form the filaments of bacterial flagella.</text>
</comment>
<sequence>MHVIQLVIKEEAIMAMVIKNNKDSLNTVNTLNKNNKAKAKSMEKLSSGMRINSAADDASGLSISERMRTQIRSLEQDNANTQNGNSMMKVAEGAVASTVDILKTLKEKLINAANDTNTDADRATIQREFDQMVDQIDDNANVEFNGKKLLDGSHNSQVIEPGTKTCLTNTSFSEDTKKLTKLTDLKDFNGTSLGIHDTDTIVVSYVKQGETKVLSFTAKGLRFGDIFAKAPAKDDVVFGSATSAIGSDAYGNTVYTADDRNAITYRAKDPGIEGQISGLTICVMDNTGKLNKNANAILDNFTETIRAENPSPDNSIVLQIGTKANQAIKIGLSDMRSTALGLTATDGSKLNISTQANANAAINVVETALQKVLDMQTQIGSVEMRLGFTSSNIITSKENTQSSESVIRDTDMAAEMAEYTRNNVLEQASQSMLAQANQNSSAVLSLLQ</sequence>
<evidence type="ECO:0000313" key="8">
    <source>
        <dbReference type="Proteomes" id="UP000184404"/>
    </source>
</evidence>
<dbReference type="Gene3D" id="1.20.1330.10">
    <property type="entry name" value="f41 fragment of flagellin, N-terminal domain"/>
    <property type="match status" value="2"/>
</dbReference>
<evidence type="ECO:0000256" key="3">
    <source>
        <dbReference type="ARBA" id="ARBA00023143"/>
    </source>
</evidence>
<dbReference type="GO" id="GO:0009288">
    <property type="term" value="C:bacterial-type flagellum"/>
    <property type="evidence" value="ECO:0007669"/>
    <property type="project" value="UniProtKB-SubCell"/>
</dbReference>
<gene>
    <name evidence="7" type="ORF">SAMN02745190_00817</name>
</gene>
<name>A0A1M4UY74_9FIRM</name>
<dbReference type="GO" id="GO:0005198">
    <property type="term" value="F:structural molecule activity"/>
    <property type="evidence" value="ECO:0007669"/>
    <property type="project" value="UniProtKB-UniRule"/>
</dbReference>
<dbReference type="SUPFAM" id="SSF64518">
    <property type="entry name" value="Phase 1 flagellin"/>
    <property type="match status" value="1"/>
</dbReference>
<dbReference type="Pfam" id="PF00669">
    <property type="entry name" value="Flagellin_N"/>
    <property type="match status" value="1"/>
</dbReference>
<evidence type="ECO:0000313" key="7">
    <source>
        <dbReference type="EMBL" id="SHE61608.1"/>
    </source>
</evidence>
<evidence type="ECO:0000259" key="6">
    <source>
        <dbReference type="Pfam" id="PF00700"/>
    </source>
</evidence>
<dbReference type="Pfam" id="PF00700">
    <property type="entry name" value="Flagellin_C"/>
    <property type="match status" value="1"/>
</dbReference>
<reference evidence="7 8" key="1">
    <citation type="submission" date="2016-11" db="EMBL/GenBank/DDBJ databases">
        <authorList>
            <person name="Jaros S."/>
            <person name="Januszkiewicz K."/>
            <person name="Wedrychowicz H."/>
        </authorList>
    </citation>
    <scope>NUCLEOTIDE SEQUENCE [LARGE SCALE GENOMIC DNA]</scope>
    <source>
        <strain evidence="7 8">DSM 10502</strain>
    </source>
</reference>
<dbReference type="InterPro" id="IPR001492">
    <property type="entry name" value="Flagellin"/>
</dbReference>
<dbReference type="GO" id="GO:0005576">
    <property type="term" value="C:extracellular region"/>
    <property type="evidence" value="ECO:0007669"/>
    <property type="project" value="UniProtKB-SubCell"/>
</dbReference>
<evidence type="ECO:0000256" key="4">
    <source>
        <dbReference type="RuleBase" id="RU362073"/>
    </source>
</evidence>
<dbReference type="InterPro" id="IPR046358">
    <property type="entry name" value="Flagellin_C"/>
</dbReference>
<dbReference type="AlphaFoldDB" id="A0A1M4UY74"/>
<evidence type="ECO:0000259" key="5">
    <source>
        <dbReference type="Pfam" id="PF00669"/>
    </source>
</evidence>
<organism evidence="7 8">
    <name type="scientific">Schwartzia succinivorans DSM 10502</name>
    <dbReference type="NCBI Taxonomy" id="1123243"/>
    <lineage>
        <taxon>Bacteria</taxon>
        <taxon>Bacillati</taxon>
        <taxon>Bacillota</taxon>
        <taxon>Negativicutes</taxon>
        <taxon>Selenomonadales</taxon>
        <taxon>Selenomonadaceae</taxon>
        <taxon>Schwartzia</taxon>
    </lineage>
</organism>
<evidence type="ECO:0000256" key="1">
    <source>
        <dbReference type="ARBA" id="ARBA00005709"/>
    </source>
</evidence>
<accession>A0A1M4UY74</accession>